<evidence type="ECO:0000259" key="4">
    <source>
        <dbReference type="Pfam" id="PF01764"/>
    </source>
</evidence>
<protein>
    <recommendedName>
        <fullName evidence="4">Fungal lipase-type domain-containing protein</fullName>
    </recommendedName>
</protein>
<name>A0A9P3EVP1_9EURO</name>
<evidence type="ECO:0000313" key="6">
    <source>
        <dbReference type="Proteomes" id="UP001043456"/>
    </source>
</evidence>
<accession>A0A9P3EVP1</accession>
<organism evidence="5 6">
    <name type="scientific">Aspergillus pseudoviridinutans</name>
    <dbReference type="NCBI Taxonomy" id="1517512"/>
    <lineage>
        <taxon>Eukaryota</taxon>
        <taxon>Fungi</taxon>
        <taxon>Dikarya</taxon>
        <taxon>Ascomycota</taxon>
        <taxon>Pezizomycotina</taxon>
        <taxon>Eurotiomycetes</taxon>
        <taxon>Eurotiomycetidae</taxon>
        <taxon>Eurotiales</taxon>
        <taxon>Aspergillaceae</taxon>
        <taxon>Aspergillus</taxon>
        <taxon>Aspergillus subgen. Fumigati</taxon>
    </lineage>
</organism>
<comment type="catalytic activity">
    <reaction evidence="2">
        <text>a diacylglycerol + H2O = a monoacylglycerol + a fatty acid + H(+)</text>
        <dbReference type="Rhea" id="RHEA:32731"/>
        <dbReference type="ChEBI" id="CHEBI:15377"/>
        <dbReference type="ChEBI" id="CHEBI:15378"/>
        <dbReference type="ChEBI" id="CHEBI:17408"/>
        <dbReference type="ChEBI" id="CHEBI:18035"/>
        <dbReference type="ChEBI" id="CHEBI:28868"/>
    </reaction>
</comment>
<dbReference type="AlphaFoldDB" id="A0A9P3EVP1"/>
<dbReference type="InterPro" id="IPR002921">
    <property type="entry name" value="Fungal_lipase-type"/>
</dbReference>
<dbReference type="OrthoDB" id="438440at2759"/>
<dbReference type="InterPro" id="IPR051218">
    <property type="entry name" value="Sec_MonoDiacylglyc_Lipase"/>
</dbReference>
<dbReference type="GO" id="GO:0006629">
    <property type="term" value="P:lipid metabolic process"/>
    <property type="evidence" value="ECO:0007669"/>
    <property type="project" value="InterPro"/>
</dbReference>
<dbReference type="EMBL" id="BHVY01000004">
    <property type="protein sequence ID" value="GIJ86995.1"/>
    <property type="molecule type" value="Genomic_DNA"/>
</dbReference>
<gene>
    <name evidence="5" type="ORF">Asppvi_005894</name>
</gene>
<dbReference type="GeneID" id="67004505"/>
<dbReference type="Pfam" id="PF01764">
    <property type="entry name" value="Lipase_3"/>
    <property type="match status" value="1"/>
</dbReference>
<evidence type="ECO:0000313" key="5">
    <source>
        <dbReference type="EMBL" id="GIJ86995.1"/>
    </source>
</evidence>
<dbReference type="InterPro" id="IPR029058">
    <property type="entry name" value="AB_hydrolase_fold"/>
</dbReference>
<evidence type="ECO:0000256" key="2">
    <source>
        <dbReference type="ARBA" id="ARBA00047591"/>
    </source>
</evidence>
<evidence type="ECO:0000256" key="3">
    <source>
        <dbReference type="ARBA" id="ARBA00048461"/>
    </source>
</evidence>
<dbReference type="Proteomes" id="UP001043456">
    <property type="component" value="Unassembled WGS sequence"/>
</dbReference>
<comment type="similarity">
    <text evidence="1">Belongs to the AB hydrolase superfamily. Lipase family. Class 3 subfamily.</text>
</comment>
<proteinExistence type="inferred from homology"/>
<dbReference type="PANTHER" id="PTHR45856">
    <property type="entry name" value="ALPHA/BETA-HYDROLASES SUPERFAMILY PROTEIN"/>
    <property type="match status" value="1"/>
</dbReference>
<feature type="domain" description="Fungal lipase-type" evidence="4">
    <location>
        <begin position="169"/>
        <end position="316"/>
    </location>
</feature>
<evidence type="ECO:0000256" key="1">
    <source>
        <dbReference type="ARBA" id="ARBA00043996"/>
    </source>
</evidence>
<dbReference type="CDD" id="cd00519">
    <property type="entry name" value="Lipase_3"/>
    <property type="match status" value="1"/>
</dbReference>
<dbReference type="PANTHER" id="PTHR45856:SF21">
    <property type="entry name" value="FUNGAL LIPASE-LIKE DOMAIN-CONTAINING PROTEIN"/>
    <property type="match status" value="1"/>
</dbReference>
<comment type="caution">
    <text evidence="5">The sequence shown here is derived from an EMBL/GenBank/DDBJ whole genome shotgun (WGS) entry which is preliminary data.</text>
</comment>
<reference evidence="5 6" key="1">
    <citation type="submission" date="2018-10" db="EMBL/GenBank/DDBJ databases">
        <title>Pan-genome distribution and transcriptional activeness of fungal secondary metabolism genes in Aspergillus section Fumigati.</title>
        <authorList>
            <person name="Takahashi H."/>
            <person name="Umemura M."/>
            <person name="Ninomiya A."/>
            <person name="Kusuya Y."/>
            <person name="Urayama S."/>
            <person name="Shimizu M."/>
            <person name="Watanabe A."/>
            <person name="Kamei K."/>
            <person name="Yaguchi T."/>
            <person name="Hagiwara D."/>
        </authorList>
    </citation>
    <scope>NUCLEOTIDE SEQUENCE [LARGE SCALE GENOMIC DNA]</scope>
    <source>
        <strain evidence="5 6">IFM 55266</strain>
    </source>
</reference>
<dbReference type="Gene3D" id="3.40.50.1820">
    <property type="entry name" value="alpha/beta hydrolase"/>
    <property type="match status" value="1"/>
</dbReference>
<dbReference type="RefSeq" id="XP_043157741.1">
    <property type="nucleotide sequence ID" value="XM_043301806.1"/>
</dbReference>
<comment type="catalytic activity">
    <reaction evidence="3">
        <text>a monoacylglycerol + H2O = glycerol + a fatty acid + H(+)</text>
        <dbReference type="Rhea" id="RHEA:15245"/>
        <dbReference type="ChEBI" id="CHEBI:15377"/>
        <dbReference type="ChEBI" id="CHEBI:15378"/>
        <dbReference type="ChEBI" id="CHEBI:17408"/>
        <dbReference type="ChEBI" id="CHEBI:17754"/>
        <dbReference type="ChEBI" id="CHEBI:28868"/>
    </reaction>
</comment>
<keyword evidence="6" id="KW-1185">Reference proteome</keyword>
<sequence>MKRLLKASKRHPEASAAALECSAASPTFGFTFSNNSQGASAAAAELSTALGTALDQIDLDGDLGDRFKHLVDQLDQEASNYENSKIGKEDTFNIWECRQGTAHLLSIAWKCALWSYDPAGDMLDTEYCRFRKDHVASASIGGTVKALSCTVVEPLSGRGTLNTFLPVLVIAVRGSASKMDHMVNANGRPRDANGFIDPSISGHHDLLAHSGFLNSAEALESIVSQSISRYAQKHTSGDIRVLFTGHSAGGAVASLLYLHYLSREDLRSSIRFSCITFGAPPSITAEVKSPGCNRLSSNNESLCLNIINEFDLVSRADPPYILSIVNIFRSMYGQPPLLPSDTNLGCDIPSQHPTAPPPSEPDSAARTFSHKAYLENEKSAAFAAKIWPVPRPLYYHVGKKVVLLMRLEEDDVQMKAVQILTPAFEKLLFCRVAVHSKICYSERIQLIEKGRFNGYDSWERRPH</sequence>
<dbReference type="SUPFAM" id="SSF53474">
    <property type="entry name" value="alpha/beta-Hydrolases"/>
    <property type="match status" value="1"/>
</dbReference>